<sequence length="111" mass="11832">PRKMARRASRGPSPRETRHAPERCQGVETAARRRAVLETVQSSETRHARRAAPSLGGGSGPLKRAGASHGQCRAAQPRGGGRRDAVAQGSNRPEEGEEEDEEEEEGARAAA</sequence>
<reference evidence="2" key="1">
    <citation type="submission" date="2023-10" db="EMBL/GenBank/DDBJ databases">
        <authorList>
            <person name="Chen Y."/>
            <person name="Shah S."/>
            <person name="Dougan E. K."/>
            <person name="Thang M."/>
            <person name="Chan C."/>
        </authorList>
    </citation>
    <scope>NUCLEOTIDE SEQUENCE [LARGE SCALE GENOMIC DNA]</scope>
</reference>
<gene>
    <name evidence="2" type="ORF">PCOR1329_LOCUS44417</name>
</gene>
<comment type="caution">
    <text evidence="2">The sequence shown here is derived from an EMBL/GenBank/DDBJ whole genome shotgun (WGS) entry which is preliminary data.</text>
</comment>
<protein>
    <submittedName>
        <fullName evidence="2">Uncharacterized protein</fullName>
    </submittedName>
</protein>
<organism evidence="2 3">
    <name type="scientific">Prorocentrum cordatum</name>
    <dbReference type="NCBI Taxonomy" id="2364126"/>
    <lineage>
        <taxon>Eukaryota</taxon>
        <taxon>Sar</taxon>
        <taxon>Alveolata</taxon>
        <taxon>Dinophyceae</taxon>
        <taxon>Prorocentrales</taxon>
        <taxon>Prorocentraceae</taxon>
        <taxon>Prorocentrum</taxon>
    </lineage>
</organism>
<evidence type="ECO:0000313" key="2">
    <source>
        <dbReference type="EMBL" id="CAK0852710.1"/>
    </source>
</evidence>
<evidence type="ECO:0000256" key="1">
    <source>
        <dbReference type="SAM" id="MobiDB-lite"/>
    </source>
</evidence>
<name>A0ABN9U1N9_9DINO</name>
<dbReference type="Proteomes" id="UP001189429">
    <property type="component" value="Unassembled WGS sequence"/>
</dbReference>
<feature type="non-terminal residue" evidence="2">
    <location>
        <position position="1"/>
    </location>
</feature>
<accession>A0ABN9U1N9</accession>
<keyword evidence="3" id="KW-1185">Reference proteome</keyword>
<feature type="region of interest" description="Disordered" evidence="1">
    <location>
        <begin position="1"/>
        <end position="111"/>
    </location>
</feature>
<feature type="compositionally biased region" description="Acidic residues" evidence="1">
    <location>
        <begin position="95"/>
        <end position="105"/>
    </location>
</feature>
<feature type="non-terminal residue" evidence="2">
    <location>
        <position position="111"/>
    </location>
</feature>
<evidence type="ECO:0000313" key="3">
    <source>
        <dbReference type="Proteomes" id="UP001189429"/>
    </source>
</evidence>
<proteinExistence type="predicted"/>
<feature type="compositionally biased region" description="Basic and acidic residues" evidence="1">
    <location>
        <begin position="13"/>
        <end position="22"/>
    </location>
</feature>
<dbReference type="EMBL" id="CAUYUJ010015336">
    <property type="protein sequence ID" value="CAK0852710.1"/>
    <property type="molecule type" value="Genomic_DNA"/>
</dbReference>